<protein>
    <recommendedName>
        <fullName evidence="3">histidine kinase</fullName>
        <ecNumber evidence="3">2.7.13.3</ecNumber>
    </recommendedName>
</protein>
<comment type="catalytic activity">
    <reaction evidence="1">
        <text>ATP + protein L-histidine = ADP + protein N-phospho-L-histidine.</text>
        <dbReference type="EC" id="2.7.13.3"/>
    </reaction>
</comment>
<dbReference type="AlphaFoldDB" id="A0A178LPR8"/>
<reference evidence="5 6" key="1">
    <citation type="submission" date="2016-04" db="EMBL/GenBank/DDBJ databases">
        <title>Draft Genome Sequences of Staphylococcus capitis Strain H36, S. capitis Strain H65, S. cohnii Strain H62, S. hominis Strain H69, Mycobacterium iranicum Strain H39, Plantibacter sp. Strain H53, Pseudomonas oryzihabitans Strain H72, and Microbacterium sp. Strain H83, isolated from residential settings.</title>
        <authorList>
            <person name="Lymperopoulou D."/>
            <person name="Adams R.I."/>
            <person name="Lindow S."/>
            <person name="Coil D.A."/>
            <person name="Jospin G."/>
            <person name="Eisen J.A."/>
        </authorList>
    </citation>
    <scope>NUCLEOTIDE SEQUENCE [LARGE SCALE GENOMIC DNA]</scope>
    <source>
        <strain evidence="5 6">H39</strain>
    </source>
</reference>
<evidence type="ECO:0000313" key="6">
    <source>
        <dbReference type="Proteomes" id="UP000078396"/>
    </source>
</evidence>
<dbReference type="Gene3D" id="1.10.287.130">
    <property type="match status" value="1"/>
</dbReference>
<evidence type="ECO:0000256" key="4">
    <source>
        <dbReference type="SAM" id="Coils"/>
    </source>
</evidence>
<feature type="coiled-coil region" evidence="4">
    <location>
        <begin position="11"/>
        <end position="63"/>
    </location>
</feature>
<dbReference type="OrthoDB" id="4629634at2"/>
<dbReference type="EMBL" id="LWCS01000043">
    <property type="protein sequence ID" value="OAN34469.1"/>
    <property type="molecule type" value="Genomic_DNA"/>
</dbReference>
<dbReference type="SUPFAM" id="SSF47384">
    <property type="entry name" value="Homodimeric domain of signal transducing histidine kinase"/>
    <property type="match status" value="1"/>
</dbReference>
<dbReference type="Proteomes" id="UP000078396">
    <property type="component" value="Unassembled WGS sequence"/>
</dbReference>
<organism evidence="5 6">
    <name type="scientific">Mycolicibacterium iranicum</name>
    <name type="common">Mycobacterium iranicum</name>
    <dbReference type="NCBI Taxonomy" id="912594"/>
    <lineage>
        <taxon>Bacteria</taxon>
        <taxon>Bacillati</taxon>
        <taxon>Actinomycetota</taxon>
        <taxon>Actinomycetes</taxon>
        <taxon>Mycobacteriales</taxon>
        <taxon>Mycobacteriaceae</taxon>
        <taxon>Mycolicibacterium</taxon>
    </lineage>
</organism>
<dbReference type="EC" id="2.7.13.3" evidence="3"/>
<evidence type="ECO:0000256" key="3">
    <source>
        <dbReference type="ARBA" id="ARBA00012438"/>
    </source>
</evidence>
<dbReference type="GO" id="GO:0005886">
    <property type="term" value="C:plasma membrane"/>
    <property type="evidence" value="ECO:0007669"/>
    <property type="project" value="UniProtKB-SubCell"/>
</dbReference>
<comment type="caution">
    <text evidence="5">The sequence shown here is derived from an EMBL/GenBank/DDBJ whole genome shotgun (WGS) entry which is preliminary data.</text>
</comment>
<sequence length="212" mass="22846">MNEAGDQSAHIERLRRRLAREKSARLQAEAIAERVASDRWELRQQLEEKLALRTAELEAARQAASAAVSDRQRSLASVSHEIRTSLAALFFLTESLSPQEPITAEQLTRLRSVLDDMEKSMDAAANASATGQETDSPLPLADIVSTYEASWLQAAARAGKLLILDVATPSALLANPVEVNNTVLSTISGRSVTAAPVVELRLVAGEDGFSVT</sequence>
<evidence type="ECO:0000256" key="2">
    <source>
        <dbReference type="ARBA" id="ARBA00004236"/>
    </source>
</evidence>
<name>A0A178LPR8_MYCIR</name>
<comment type="subcellular location">
    <subcellularLocation>
        <location evidence="2">Cell membrane</location>
    </subcellularLocation>
</comment>
<proteinExistence type="predicted"/>
<dbReference type="RefSeq" id="WP_064283740.1">
    <property type="nucleotide sequence ID" value="NZ_LWCS01000043.1"/>
</dbReference>
<dbReference type="InterPro" id="IPR036097">
    <property type="entry name" value="HisK_dim/P_sf"/>
</dbReference>
<evidence type="ECO:0000256" key="1">
    <source>
        <dbReference type="ARBA" id="ARBA00000085"/>
    </source>
</evidence>
<accession>A0A178LPR8</accession>
<dbReference type="GO" id="GO:0000155">
    <property type="term" value="F:phosphorelay sensor kinase activity"/>
    <property type="evidence" value="ECO:0007669"/>
    <property type="project" value="InterPro"/>
</dbReference>
<keyword evidence="4" id="KW-0175">Coiled coil</keyword>
<evidence type="ECO:0000313" key="5">
    <source>
        <dbReference type="EMBL" id="OAN34469.1"/>
    </source>
</evidence>
<gene>
    <name evidence="5" type="ORF">A4X20_07140</name>
</gene>